<evidence type="ECO:0000256" key="1">
    <source>
        <dbReference type="ARBA" id="ARBA00004651"/>
    </source>
</evidence>
<protein>
    <recommendedName>
        <fullName evidence="11">Type IV secretory system conjugative DNA transfer family protein</fullName>
    </recommendedName>
</protein>
<evidence type="ECO:0000256" key="6">
    <source>
        <dbReference type="ARBA" id="ARBA00023136"/>
    </source>
</evidence>
<dbReference type="Proteomes" id="UP001349262">
    <property type="component" value="Unassembled WGS sequence"/>
</dbReference>
<evidence type="ECO:0008006" key="11">
    <source>
        <dbReference type="Google" id="ProtNLM"/>
    </source>
</evidence>
<evidence type="ECO:0000256" key="3">
    <source>
        <dbReference type="ARBA" id="ARBA00022475"/>
    </source>
</evidence>
<evidence type="ECO:0000256" key="5">
    <source>
        <dbReference type="ARBA" id="ARBA00022989"/>
    </source>
</evidence>
<accession>A0ABU7T5U3</accession>
<evidence type="ECO:0000313" key="10">
    <source>
        <dbReference type="Proteomes" id="UP001349262"/>
    </source>
</evidence>
<proteinExistence type="inferred from homology"/>
<dbReference type="PANTHER" id="PTHR37937">
    <property type="entry name" value="CONJUGATIVE TRANSFER: DNA TRANSPORT"/>
    <property type="match status" value="1"/>
</dbReference>
<keyword evidence="5 8" id="KW-1133">Transmembrane helix</keyword>
<evidence type="ECO:0000313" key="9">
    <source>
        <dbReference type="EMBL" id="MEE7455931.1"/>
    </source>
</evidence>
<keyword evidence="4 8" id="KW-0812">Transmembrane</keyword>
<keyword evidence="6 8" id="KW-0472">Membrane</keyword>
<feature type="region of interest" description="Disordered" evidence="7">
    <location>
        <begin position="267"/>
        <end position="297"/>
    </location>
</feature>
<sequence length="297" mass="32786">MPVSVIRFVFAVLVTLLRWSFFLLFWLCRQLYRALRESMRARSVTHGSARWASLADLVRGRALGGESGIIVGKAFGQFIRFKRDGAVLVCAPQGQGKGVGIVIPNLLDHKGSALVTDPKGENYAVTHRHRGTLGDVWCLNAIAPTLSDGFNPFSMIRVGTEHEADDAAQIADFLVIPESRDKHWDSAAKNLLTALIRYVIDTRPPEQANLATVSELITSAPEKREELLKDMAGWYLRGDVGYGTLDLRKSILLLASANDKNQFAFRHSSRRRPLNDSTSALSVGLPGREKSNVTPFS</sequence>
<dbReference type="InterPro" id="IPR051539">
    <property type="entry name" value="T4SS-coupling_protein"/>
</dbReference>
<dbReference type="SUPFAM" id="SSF52540">
    <property type="entry name" value="P-loop containing nucleoside triphosphate hydrolases"/>
    <property type="match status" value="1"/>
</dbReference>
<comment type="subcellular location">
    <subcellularLocation>
        <location evidence="1">Cell membrane</location>
        <topology evidence="1">Multi-pass membrane protein</topology>
    </subcellularLocation>
</comment>
<dbReference type="InterPro" id="IPR003688">
    <property type="entry name" value="TraG/VirD4"/>
</dbReference>
<evidence type="ECO:0000256" key="4">
    <source>
        <dbReference type="ARBA" id="ARBA00022692"/>
    </source>
</evidence>
<evidence type="ECO:0000256" key="7">
    <source>
        <dbReference type="SAM" id="MobiDB-lite"/>
    </source>
</evidence>
<evidence type="ECO:0000256" key="2">
    <source>
        <dbReference type="ARBA" id="ARBA00008806"/>
    </source>
</evidence>
<comment type="caution">
    <text evidence="9">The sequence shown here is derived from an EMBL/GenBank/DDBJ whole genome shotgun (WGS) entry which is preliminary data.</text>
</comment>
<dbReference type="InterPro" id="IPR027417">
    <property type="entry name" value="P-loop_NTPase"/>
</dbReference>
<name>A0ABU7T5U3_9HYPH</name>
<evidence type="ECO:0000256" key="8">
    <source>
        <dbReference type="SAM" id="Phobius"/>
    </source>
</evidence>
<dbReference type="Pfam" id="PF02534">
    <property type="entry name" value="T4SS-DNA_transf"/>
    <property type="match status" value="1"/>
</dbReference>
<feature type="transmembrane region" description="Helical" evidence="8">
    <location>
        <begin position="6"/>
        <end position="28"/>
    </location>
</feature>
<dbReference type="CDD" id="cd01127">
    <property type="entry name" value="TrwB_TraG_TraD_VirD4"/>
    <property type="match status" value="1"/>
</dbReference>
<keyword evidence="10" id="KW-1185">Reference proteome</keyword>
<organism evidence="9 10">
    <name type="scientific">Methylobacterium radiotolerans</name>
    <dbReference type="NCBI Taxonomy" id="31998"/>
    <lineage>
        <taxon>Bacteria</taxon>
        <taxon>Pseudomonadati</taxon>
        <taxon>Pseudomonadota</taxon>
        <taxon>Alphaproteobacteria</taxon>
        <taxon>Hyphomicrobiales</taxon>
        <taxon>Methylobacteriaceae</taxon>
        <taxon>Methylobacterium</taxon>
    </lineage>
</organism>
<reference evidence="9 10" key="1">
    <citation type="journal article" date="2012" name="Genet. Mol. Biol.">
        <title>Analysis of 16S rRNA and mxaF genes revealing insights into Methylobacterium niche-specific plant association.</title>
        <authorList>
            <person name="Dourado M.N."/>
            <person name="Andreote F.D."/>
            <person name="Dini-Andreote F."/>
            <person name="Conti R."/>
            <person name="Araujo J.M."/>
            <person name="Araujo W.L."/>
        </authorList>
    </citation>
    <scope>NUCLEOTIDE SEQUENCE [LARGE SCALE GENOMIC DNA]</scope>
    <source>
        <strain evidence="9 10">SR1.6/4</strain>
    </source>
</reference>
<keyword evidence="3" id="KW-1003">Cell membrane</keyword>
<dbReference type="PANTHER" id="PTHR37937:SF1">
    <property type="entry name" value="CONJUGATIVE TRANSFER: DNA TRANSPORT"/>
    <property type="match status" value="1"/>
</dbReference>
<gene>
    <name evidence="9" type="ORF">MRSR164_03645</name>
</gene>
<dbReference type="EMBL" id="MLBY01000002">
    <property type="protein sequence ID" value="MEE7455931.1"/>
    <property type="molecule type" value="Genomic_DNA"/>
</dbReference>
<comment type="similarity">
    <text evidence="2">Belongs to the VirD4/TraG family.</text>
</comment>